<dbReference type="InterPro" id="IPR000073">
    <property type="entry name" value="AB_hydrolase_1"/>
</dbReference>
<dbReference type="Pfam" id="PF12697">
    <property type="entry name" value="Abhydrolase_6"/>
    <property type="match status" value="1"/>
</dbReference>
<dbReference type="AlphaFoldDB" id="W7EWE4"/>
<dbReference type="GeneID" id="26250405"/>
<reference evidence="7 8" key="1">
    <citation type="journal article" date="2013" name="PLoS Genet.">
        <title>Comparative genome structure, secondary metabolite, and effector coding capacity across Cochliobolus pathogens.</title>
        <authorList>
            <person name="Condon B.J."/>
            <person name="Leng Y."/>
            <person name="Wu D."/>
            <person name="Bushley K.E."/>
            <person name="Ohm R.A."/>
            <person name="Otillar R."/>
            <person name="Martin J."/>
            <person name="Schackwitz W."/>
            <person name="Grimwood J."/>
            <person name="MohdZainudin N."/>
            <person name="Xue C."/>
            <person name="Wang R."/>
            <person name="Manning V.A."/>
            <person name="Dhillon B."/>
            <person name="Tu Z.J."/>
            <person name="Steffenson B.J."/>
            <person name="Salamov A."/>
            <person name="Sun H."/>
            <person name="Lowry S."/>
            <person name="LaButti K."/>
            <person name="Han J."/>
            <person name="Copeland A."/>
            <person name="Lindquist E."/>
            <person name="Barry K."/>
            <person name="Schmutz J."/>
            <person name="Baker S.E."/>
            <person name="Ciuffetti L.M."/>
            <person name="Grigoriev I.V."/>
            <person name="Zhong S."/>
            <person name="Turgeon B.G."/>
        </authorList>
    </citation>
    <scope>NUCLEOTIDE SEQUENCE [LARGE SCALE GENOMIC DNA]</scope>
    <source>
        <strain evidence="7 8">FI3</strain>
    </source>
</reference>
<dbReference type="PANTHER" id="PTHR42886:SF29">
    <property type="entry name" value="PUMMELIG, ISOFORM A"/>
    <property type="match status" value="1"/>
</dbReference>
<comment type="similarity">
    <text evidence="5">Belongs to the peptidase S33 family. ABHD4/ABHD5 subfamily.</text>
</comment>
<evidence type="ECO:0000256" key="5">
    <source>
        <dbReference type="ARBA" id="ARBA00038097"/>
    </source>
</evidence>
<dbReference type="GO" id="GO:0004623">
    <property type="term" value="F:phospholipase A2 activity"/>
    <property type="evidence" value="ECO:0007669"/>
    <property type="project" value="TreeGrafter"/>
</dbReference>
<dbReference type="OrthoDB" id="8119704at2759"/>
<sequence>MPFGPFTLQWRPPTPNPPSPSPLPSGLTRTYIPTPSGPLELLCALPSAPTSLPPLFFAHGGFGCASVWIPYMQFFSAKGYPCYAVSYRGHGGSWYPGFLGLYFTSRGSMAGDLVAGIEAVEGMEGRRRGEGEKVRVVLVAHSAGGALSQWVLGKGLVRVRGFCMFAAVPGFGSWSCYAFWASSALPNFVYRCFHSRYLLATTKQVKDPFFTASTPWSVVQALERLLSPYESMLWAMQALFPIVTGPDVIQSIVGWKPKQPTKSNAGKKAGIVSRLFVLAAEFDVLCTPFVLLDAAKRYRTAFLDCVRLKKLDGVSEDSVDTASDESADCNGVKFEIVKGVAHHLQNHVEWEKGAEVLLDWVKEID</sequence>
<dbReference type="GO" id="GO:0042171">
    <property type="term" value="F:lysophosphatidic acid acyltransferase activity"/>
    <property type="evidence" value="ECO:0007669"/>
    <property type="project" value="TreeGrafter"/>
</dbReference>
<dbReference type="GO" id="GO:0006654">
    <property type="term" value="P:phosphatidic acid biosynthetic process"/>
    <property type="evidence" value="ECO:0007669"/>
    <property type="project" value="TreeGrafter"/>
</dbReference>
<comment type="subcellular location">
    <subcellularLocation>
        <location evidence="1">Peroxisome</location>
    </subcellularLocation>
</comment>
<evidence type="ECO:0000313" key="8">
    <source>
        <dbReference type="Proteomes" id="UP000054337"/>
    </source>
</evidence>
<evidence type="ECO:0000313" key="7">
    <source>
        <dbReference type="EMBL" id="EUN32456.1"/>
    </source>
</evidence>
<dbReference type="RefSeq" id="XP_014562018.1">
    <property type="nucleotide sequence ID" value="XM_014706532.1"/>
</dbReference>
<dbReference type="GO" id="GO:0005743">
    <property type="term" value="C:mitochondrial inner membrane"/>
    <property type="evidence" value="ECO:0007669"/>
    <property type="project" value="TreeGrafter"/>
</dbReference>
<evidence type="ECO:0000256" key="1">
    <source>
        <dbReference type="ARBA" id="ARBA00004275"/>
    </source>
</evidence>
<comment type="similarity">
    <text evidence="2">Belongs to the AB hydrolase superfamily. AKT2 hydrolase family.</text>
</comment>
<dbReference type="SUPFAM" id="SSF53474">
    <property type="entry name" value="alpha/beta-Hydrolases"/>
    <property type="match status" value="1"/>
</dbReference>
<keyword evidence="4" id="KW-0576">Peroxisome</keyword>
<dbReference type="Proteomes" id="UP000054337">
    <property type="component" value="Unassembled WGS sequence"/>
</dbReference>
<proteinExistence type="inferred from homology"/>
<dbReference type="InterPro" id="IPR029058">
    <property type="entry name" value="AB_hydrolase_fold"/>
</dbReference>
<dbReference type="GO" id="GO:0035965">
    <property type="term" value="P:cardiolipin acyl-chain remodeling"/>
    <property type="evidence" value="ECO:0007669"/>
    <property type="project" value="TreeGrafter"/>
</dbReference>
<evidence type="ECO:0000256" key="3">
    <source>
        <dbReference type="ARBA" id="ARBA00023026"/>
    </source>
</evidence>
<evidence type="ECO:0000256" key="4">
    <source>
        <dbReference type="ARBA" id="ARBA00023140"/>
    </source>
</evidence>
<dbReference type="PANTHER" id="PTHR42886">
    <property type="entry name" value="RE40534P-RELATED"/>
    <property type="match status" value="1"/>
</dbReference>
<evidence type="ECO:0000256" key="2">
    <source>
        <dbReference type="ARBA" id="ARBA00005668"/>
    </source>
</evidence>
<dbReference type="EMBL" id="KI968693">
    <property type="protein sequence ID" value="EUN32456.1"/>
    <property type="molecule type" value="Genomic_DNA"/>
</dbReference>
<organism evidence="7 8">
    <name type="scientific">Bipolaris victoriae (strain FI3)</name>
    <name type="common">Victoria blight of oats agent</name>
    <name type="synonym">Cochliobolus victoriae</name>
    <dbReference type="NCBI Taxonomy" id="930091"/>
    <lineage>
        <taxon>Eukaryota</taxon>
        <taxon>Fungi</taxon>
        <taxon>Dikarya</taxon>
        <taxon>Ascomycota</taxon>
        <taxon>Pezizomycotina</taxon>
        <taxon>Dothideomycetes</taxon>
        <taxon>Pleosporomycetidae</taxon>
        <taxon>Pleosporales</taxon>
        <taxon>Pleosporineae</taxon>
        <taxon>Pleosporaceae</taxon>
        <taxon>Bipolaris</taxon>
    </lineage>
</organism>
<protein>
    <recommendedName>
        <fullName evidence="6">AB hydrolase-1 domain-containing protein</fullName>
    </recommendedName>
</protein>
<accession>W7EWE4</accession>
<keyword evidence="3" id="KW-0843">Virulence</keyword>
<dbReference type="HOGENOM" id="CLU_051715_1_0_1"/>
<name>W7EWE4_BIPV3</name>
<dbReference type="Gene3D" id="3.40.50.1820">
    <property type="entry name" value="alpha/beta hydrolase"/>
    <property type="match status" value="1"/>
</dbReference>
<evidence type="ECO:0000259" key="6">
    <source>
        <dbReference type="Pfam" id="PF12697"/>
    </source>
</evidence>
<dbReference type="GO" id="GO:0055088">
    <property type="term" value="P:lipid homeostasis"/>
    <property type="evidence" value="ECO:0007669"/>
    <property type="project" value="TreeGrafter"/>
</dbReference>
<feature type="domain" description="AB hydrolase-1" evidence="6">
    <location>
        <begin position="55"/>
        <end position="229"/>
    </location>
</feature>
<gene>
    <name evidence="7" type="ORF">COCVIDRAFT_11370</name>
</gene>
<keyword evidence="8" id="KW-1185">Reference proteome</keyword>
<dbReference type="GO" id="GO:0005777">
    <property type="term" value="C:peroxisome"/>
    <property type="evidence" value="ECO:0007669"/>
    <property type="project" value="UniProtKB-SubCell"/>
</dbReference>